<organism evidence="9 10">
    <name type="scientific">Megaselia scalaris</name>
    <name type="common">Humpbacked fly</name>
    <name type="synonym">Phora scalaris</name>
    <dbReference type="NCBI Taxonomy" id="36166"/>
    <lineage>
        <taxon>Eukaryota</taxon>
        <taxon>Metazoa</taxon>
        <taxon>Ecdysozoa</taxon>
        <taxon>Arthropoda</taxon>
        <taxon>Hexapoda</taxon>
        <taxon>Insecta</taxon>
        <taxon>Pterygota</taxon>
        <taxon>Neoptera</taxon>
        <taxon>Endopterygota</taxon>
        <taxon>Diptera</taxon>
        <taxon>Brachycera</taxon>
        <taxon>Muscomorpha</taxon>
        <taxon>Platypezoidea</taxon>
        <taxon>Phoridae</taxon>
        <taxon>Megaseliini</taxon>
        <taxon>Megaselia</taxon>
    </lineage>
</organism>
<evidence type="ECO:0000256" key="7">
    <source>
        <dbReference type="SAM" id="SignalP"/>
    </source>
</evidence>
<evidence type="ECO:0000313" key="10">
    <source>
        <dbReference type="Proteomes" id="UP000015102"/>
    </source>
</evidence>
<evidence type="ECO:0000256" key="4">
    <source>
        <dbReference type="ARBA" id="ARBA00022729"/>
    </source>
</evidence>
<feature type="signal peptide" evidence="7">
    <location>
        <begin position="1"/>
        <end position="29"/>
    </location>
</feature>
<evidence type="ECO:0000256" key="3">
    <source>
        <dbReference type="ARBA" id="ARBA00022692"/>
    </source>
</evidence>
<dbReference type="InterPro" id="IPR039163">
    <property type="entry name" value="EMC7"/>
</dbReference>
<dbReference type="InterPro" id="IPR019008">
    <property type="entry name" value="Beta_sandwich_EMC7"/>
</dbReference>
<dbReference type="GO" id="GO:0072546">
    <property type="term" value="C:EMC complex"/>
    <property type="evidence" value="ECO:0007669"/>
    <property type="project" value="TreeGrafter"/>
</dbReference>
<dbReference type="SUPFAM" id="SSF49452">
    <property type="entry name" value="Starch-binding domain-like"/>
    <property type="match status" value="1"/>
</dbReference>
<evidence type="ECO:0000313" key="9">
    <source>
        <dbReference type="EnsemblMetazoa" id="MESCA007358-PA"/>
    </source>
</evidence>
<feature type="chain" id="PRO_5004588539" description="ER membrane protein complex subunit 7 beta-sandwich domain-containing protein" evidence="7">
    <location>
        <begin position="30"/>
        <end position="170"/>
    </location>
</feature>
<sequence length="170" mass="19494">MYLFLFSLIKMRKFVILAIFALTFCTAHCDSVIGEDDGSSVSGLYTIEGRVYAPEYLLPGSDSNWQQGTVVSINGGEFKGFLREDGSFVISSVPSGSYVVEVINPDYFYEPIRVEINPRGKFRARKVNFVQPSQVIQTPYPLRCKALTRFKFFQQREQWKVTDFLLALWF</sequence>
<proteinExistence type="inferred from homology"/>
<dbReference type="EnsemblMetazoa" id="MESCA007358-RA">
    <property type="protein sequence ID" value="MESCA007358-PA"/>
    <property type="gene ID" value="MESCA007358"/>
</dbReference>
<keyword evidence="3" id="KW-0812">Transmembrane</keyword>
<dbReference type="Gene3D" id="2.60.40.1120">
    <property type="entry name" value="Carboxypeptidase-like, regulatory domain"/>
    <property type="match status" value="1"/>
</dbReference>
<reference evidence="9" key="2">
    <citation type="submission" date="2015-06" db="UniProtKB">
        <authorList>
            <consortium name="EnsemblMetazoa"/>
        </authorList>
    </citation>
    <scope>IDENTIFICATION</scope>
</reference>
<dbReference type="HOGENOM" id="CLU_073620_1_0_1"/>
<dbReference type="STRING" id="36166.T1GUE8"/>
<keyword evidence="5" id="KW-1133">Transmembrane helix</keyword>
<evidence type="ECO:0000259" key="8">
    <source>
        <dbReference type="Pfam" id="PF09430"/>
    </source>
</evidence>
<keyword evidence="4 7" id="KW-0732">Signal</keyword>
<dbReference type="GO" id="GO:0030246">
    <property type="term" value="F:carbohydrate binding"/>
    <property type="evidence" value="ECO:0007669"/>
    <property type="project" value="InterPro"/>
</dbReference>
<evidence type="ECO:0000256" key="2">
    <source>
        <dbReference type="ARBA" id="ARBA00008880"/>
    </source>
</evidence>
<name>T1GUE8_MEGSC</name>
<evidence type="ECO:0000256" key="1">
    <source>
        <dbReference type="ARBA" id="ARBA00004167"/>
    </source>
</evidence>
<dbReference type="OMA" id="EVINPDY"/>
<comment type="similarity">
    <text evidence="2">Belongs to the EMC7 family.</text>
</comment>
<accession>T1GUE8</accession>
<dbReference type="PANTHER" id="PTHR13605:SF4">
    <property type="entry name" value="ER MEMBRANE PROTEIN COMPLEX SUBUNIT 7"/>
    <property type="match status" value="1"/>
</dbReference>
<keyword evidence="10" id="KW-1185">Reference proteome</keyword>
<keyword evidence="6" id="KW-0472">Membrane</keyword>
<protein>
    <recommendedName>
        <fullName evidence="8">ER membrane protein complex subunit 7 beta-sandwich domain-containing protein</fullName>
    </recommendedName>
</protein>
<comment type="subcellular location">
    <subcellularLocation>
        <location evidence="1">Membrane</location>
        <topology evidence="1">Single-pass membrane protein</topology>
    </subcellularLocation>
</comment>
<dbReference type="AlphaFoldDB" id="T1GUE8"/>
<dbReference type="EMBL" id="CAQQ02122937">
    <property type="status" value="NOT_ANNOTATED_CDS"/>
    <property type="molecule type" value="Genomic_DNA"/>
</dbReference>
<dbReference type="PANTHER" id="PTHR13605">
    <property type="entry name" value="ER MEMBRANE PROTEIN COMPLEX SUBUNIT 7"/>
    <property type="match status" value="1"/>
</dbReference>
<reference evidence="10" key="1">
    <citation type="submission" date="2013-02" db="EMBL/GenBank/DDBJ databases">
        <authorList>
            <person name="Hughes D."/>
        </authorList>
    </citation>
    <scope>NUCLEOTIDE SEQUENCE</scope>
    <source>
        <strain>Durham</strain>
        <strain evidence="10">NC isolate 2 -- Noor lab</strain>
    </source>
</reference>
<dbReference type="Proteomes" id="UP000015102">
    <property type="component" value="Unassembled WGS sequence"/>
</dbReference>
<evidence type="ECO:0000256" key="6">
    <source>
        <dbReference type="ARBA" id="ARBA00023136"/>
    </source>
</evidence>
<dbReference type="InterPro" id="IPR013784">
    <property type="entry name" value="Carb-bd-like_fold"/>
</dbReference>
<dbReference type="Pfam" id="PF09430">
    <property type="entry name" value="EMC7_beta-sandw"/>
    <property type="match status" value="1"/>
</dbReference>
<dbReference type="EMBL" id="CAQQ02122938">
    <property type="status" value="NOT_ANNOTATED_CDS"/>
    <property type="molecule type" value="Genomic_DNA"/>
</dbReference>
<feature type="domain" description="ER membrane protein complex subunit 7 beta-sandwich" evidence="8">
    <location>
        <begin position="62"/>
        <end position="165"/>
    </location>
</feature>
<evidence type="ECO:0000256" key="5">
    <source>
        <dbReference type="ARBA" id="ARBA00022989"/>
    </source>
</evidence>